<dbReference type="Proteomes" id="UP000422569">
    <property type="component" value="Chromosome"/>
</dbReference>
<accession>A0A6B8M7T6</accession>
<dbReference type="PROSITE" id="PS50234">
    <property type="entry name" value="VWFA"/>
    <property type="match status" value="1"/>
</dbReference>
<name>A0A6B8M7T6_9HYPH</name>
<keyword evidence="1" id="KW-0472">Membrane</keyword>
<organism evidence="3 4">
    <name type="scientific">Methylocystis parvus</name>
    <dbReference type="NCBI Taxonomy" id="134"/>
    <lineage>
        <taxon>Bacteria</taxon>
        <taxon>Pseudomonadati</taxon>
        <taxon>Pseudomonadota</taxon>
        <taxon>Alphaproteobacteria</taxon>
        <taxon>Hyphomicrobiales</taxon>
        <taxon>Methylocystaceae</taxon>
        <taxon>Methylocystis</taxon>
    </lineage>
</organism>
<evidence type="ECO:0000256" key="1">
    <source>
        <dbReference type="SAM" id="Phobius"/>
    </source>
</evidence>
<keyword evidence="4" id="KW-1185">Reference proteome</keyword>
<evidence type="ECO:0000259" key="2">
    <source>
        <dbReference type="PROSITE" id="PS50234"/>
    </source>
</evidence>
<dbReference type="InterPro" id="IPR036465">
    <property type="entry name" value="vWFA_dom_sf"/>
</dbReference>
<keyword evidence="1" id="KW-1133">Transmembrane helix</keyword>
<protein>
    <submittedName>
        <fullName evidence="3">TadE/TadG family protein</fullName>
    </submittedName>
</protein>
<proteinExistence type="predicted"/>
<evidence type="ECO:0000313" key="3">
    <source>
        <dbReference type="EMBL" id="QGM98871.1"/>
    </source>
</evidence>
<sequence>MRTSFYLMVRAAASSLKRLARARSGSTAIIFGLAFIPVMLGIGAAIDYGRAAMIKSKLQGATDEAVLAAGAQSKLKQSDRQSIALNKVLNNLGGAAGSLNVTVLESEPKAGVYEVTAQATMNTSLLKFANFQSITVAAKSEASVTMGSEAPVEIALALDNTGSMRDDIPALKSAAKTLVQNIMGDGSNGKVRVSVVPYVAAVNPGLTDTSMIDTGVSAPWTGNWFNWAWLGYDKRCTPNWGSGGGGSGPGGGSSGDSGDASDLINLLNPFRRIAQELFGVGAAHASDVTPNTIPTLTLQNLRSSATGRTFKAPVGFNIQPKDSYTGGCDWIVNPGQVSPYELFKRLKDDKGTPVAWKGCVEARANAAEIAAVNSSWSASYASADYDVTDAPPASGNAASLFTPYFWPDEPDYDFNTWVSAAPGKWISGSTTFHNNFKADYPVPSSWNWVANNWNAGQDILKYDGATNSAIVKETAPDTYGPNAACPQPITRLTNNQGTVISAIEAMNFWYNGGTVISEGLTWAWRTISPEKPFADGAAYTDAKTKKVIVLMTDGVNGLAENGNSAGAGISDYSAYGYMGGSRLSWADNVQTYDQLQTFLDNRLKKACDNAKAKGISIYTVMFNHNGFLSQTQQAHSSALLAYCASKPDNAYVATDSNALSDAFANISVAATATPLRLTK</sequence>
<dbReference type="AlphaFoldDB" id="A0A6B8M7T6"/>
<dbReference type="KEGG" id="mpar:F7D14_16205"/>
<reference evidence="3 4" key="1">
    <citation type="submission" date="2019-09" db="EMBL/GenBank/DDBJ databases">
        <title>Isolation and complete genome sequencing of Methylocystis species.</title>
        <authorList>
            <person name="Rumah B.L."/>
            <person name="Stead C.E."/>
            <person name="Stevens B.C."/>
            <person name="Minton N.P."/>
            <person name="Grosse-Honebrink A."/>
            <person name="Zhang Y."/>
        </authorList>
    </citation>
    <scope>NUCLEOTIDE SEQUENCE [LARGE SCALE GENOMIC DNA]</scope>
    <source>
        <strain evidence="3 4">BRCS2</strain>
    </source>
</reference>
<dbReference type="EMBL" id="CP044331">
    <property type="protein sequence ID" value="QGM98871.1"/>
    <property type="molecule type" value="Genomic_DNA"/>
</dbReference>
<gene>
    <name evidence="3" type="ORF">F7D14_16205</name>
</gene>
<feature type="domain" description="VWFA" evidence="2">
    <location>
        <begin position="489"/>
        <end position="666"/>
    </location>
</feature>
<feature type="transmembrane region" description="Helical" evidence="1">
    <location>
        <begin position="27"/>
        <end position="46"/>
    </location>
</feature>
<dbReference type="SUPFAM" id="SSF53300">
    <property type="entry name" value="vWA-like"/>
    <property type="match status" value="1"/>
</dbReference>
<dbReference type="InterPro" id="IPR002035">
    <property type="entry name" value="VWF_A"/>
</dbReference>
<dbReference type="RefSeq" id="WP_154420054.1">
    <property type="nucleotide sequence ID" value="NZ_CP044331.1"/>
</dbReference>
<dbReference type="Pfam" id="PF13400">
    <property type="entry name" value="Tad"/>
    <property type="match status" value="1"/>
</dbReference>
<keyword evidence="1" id="KW-0812">Transmembrane</keyword>
<dbReference type="InterPro" id="IPR028087">
    <property type="entry name" value="Tad_N"/>
</dbReference>
<evidence type="ECO:0000313" key="4">
    <source>
        <dbReference type="Proteomes" id="UP000422569"/>
    </source>
</evidence>
<dbReference type="Gene3D" id="3.40.50.410">
    <property type="entry name" value="von Willebrand factor, type A domain"/>
    <property type="match status" value="2"/>
</dbReference>